<sequence length="189" mass="20185">MGPVTRSQSRQGESGSSTPLFPLPVKDEGPSGAGTQCPDPTATLHQLASALQELEDSATVYGRDAHRLRDTAVDAISDVRQEALDTSSRLAQEIREGNTALLSGLNASFEAVDARIQAIPAIASLSPEGSAPRISTFSGTGDGLQFSSWLRRFEDIIRMRVVPLSSEQKANMLVAHLEGVAREKIEDLS</sequence>
<feature type="region of interest" description="Disordered" evidence="1">
    <location>
        <begin position="1"/>
        <end position="41"/>
    </location>
</feature>
<dbReference type="EMBL" id="UYSL01024310">
    <property type="protein sequence ID" value="VDL83329.1"/>
    <property type="molecule type" value="Genomic_DNA"/>
</dbReference>
<dbReference type="WBParaSite" id="NBR_0001959401-mRNA-1">
    <property type="protein sequence ID" value="NBR_0001959401-mRNA-1"/>
    <property type="gene ID" value="NBR_0001959401"/>
</dbReference>
<dbReference type="OMA" id="ANMLVAH"/>
<protein>
    <submittedName>
        <fullName evidence="2 4">Uncharacterized protein</fullName>
    </submittedName>
</protein>
<organism evidence="4">
    <name type="scientific">Nippostrongylus brasiliensis</name>
    <name type="common">Rat hookworm</name>
    <dbReference type="NCBI Taxonomy" id="27835"/>
    <lineage>
        <taxon>Eukaryota</taxon>
        <taxon>Metazoa</taxon>
        <taxon>Ecdysozoa</taxon>
        <taxon>Nematoda</taxon>
        <taxon>Chromadorea</taxon>
        <taxon>Rhabditida</taxon>
        <taxon>Rhabditina</taxon>
        <taxon>Rhabditomorpha</taxon>
        <taxon>Strongyloidea</taxon>
        <taxon>Heligmosomidae</taxon>
        <taxon>Nippostrongylus</taxon>
    </lineage>
</organism>
<dbReference type="Proteomes" id="UP000271162">
    <property type="component" value="Unassembled WGS sequence"/>
</dbReference>
<proteinExistence type="predicted"/>
<evidence type="ECO:0000313" key="4">
    <source>
        <dbReference type="WBParaSite" id="NBR_0001959401-mRNA-1"/>
    </source>
</evidence>
<reference evidence="4" key="1">
    <citation type="submission" date="2017-02" db="UniProtKB">
        <authorList>
            <consortium name="WormBaseParasite"/>
        </authorList>
    </citation>
    <scope>IDENTIFICATION</scope>
</reference>
<dbReference type="AlphaFoldDB" id="A0A0N4YQS2"/>
<keyword evidence="3" id="KW-1185">Reference proteome</keyword>
<evidence type="ECO:0000313" key="2">
    <source>
        <dbReference type="EMBL" id="VDL83329.1"/>
    </source>
</evidence>
<evidence type="ECO:0000256" key="1">
    <source>
        <dbReference type="SAM" id="MobiDB-lite"/>
    </source>
</evidence>
<gene>
    <name evidence="2" type="ORF">NBR_LOCUS19595</name>
</gene>
<reference evidence="2 3" key="2">
    <citation type="submission" date="2018-11" db="EMBL/GenBank/DDBJ databases">
        <authorList>
            <consortium name="Pathogen Informatics"/>
        </authorList>
    </citation>
    <scope>NUCLEOTIDE SEQUENCE [LARGE SCALE GENOMIC DNA]</scope>
</reference>
<feature type="compositionally biased region" description="Low complexity" evidence="1">
    <location>
        <begin position="1"/>
        <end position="18"/>
    </location>
</feature>
<name>A0A0N4YQS2_NIPBR</name>
<evidence type="ECO:0000313" key="3">
    <source>
        <dbReference type="Proteomes" id="UP000271162"/>
    </source>
</evidence>
<accession>A0A0N4YQS2</accession>